<dbReference type="InterPro" id="IPR013785">
    <property type="entry name" value="Aldolase_TIM"/>
</dbReference>
<name>A0A316YJN0_9BASI</name>
<dbReference type="InterPro" id="IPR002220">
    <property type="entry name" value="DapA-like"/>
</dbReference>
<evidence type="ECO:0000256" key="3">
    <source>
        <dbReference type="PIRSR" id="PIRSR001365-1"/>
    </source>
</evidence>
<evidence type="ECO:0000313" key="6">
    <source>
        <dbReference type="Proteomes" id="UP000245768"/>
    </source>
</evidence>
<organism evidence="5 6">
    <name type="scientific">Acaromyces ingoldii</name>
    <dbReference type="NCBI Taxonomy" id="215250"/>
    <lineage>
        <taxon>Eukaryota</taxon>
        <taxon>Fungi</taxon>
        <taxon>Dikarya</taxon>
        <taxon>Basidiomycota</taxon>
        <taxon>Ustilaginomycotina</taxon>
        <taxon>Exobasidiomycetes</taxon>
        <taxon>Exobasidiales</taxon>
        <taxon>Cryptobasidiaceae</taxon>
        <taxon>Acaromyces</taxon>
    </lineage>
</organism>
<dbReference type="OrthoDB" id="191315at2759"/>
<dbReference type="SMART" id="SM01130">
    <property type="entry name" value="DHDPS"/>
    <property type="match status" value="1"/>
</dbReference>
<dbReference type="PANTHER" id="PTHR12128">
    <property type="entry name" value="DIHYDRODIPICOLINATE SYNTHASE"/>
    <property type="match status" value="1"/>
</dbReference>
<proteinExistence type="inferred from homology"/>
<evidence type="ECO:0000313" key="5">
    <source>
        <dbReference type="EMBL" id="PWN88818.1"/>
    </source>
</evidence>
<protein>
    <submittedName>
        <fullName evidence="5">Putative dihydrodipicolinate synthase</fullName>
    </submittedName>
</protein>
<dbReference type="PANTHER" id="PTHR12128:SF66">
    <property type="entry name" value="4-HYDROXY-2-OXOGLUTARATE ALDOLASE, MITOCHONDRIAL"/>
    <property type="match status" value="1"/>
</dbReference>
<gene>
    <name evidence="5" type="ORF">FA10DRAFT_281225</name>
</gene>
<dbReference type="GeneID" id="37045590"/>
<dbReference type="RefSeq" id="XP_025376016.1">
    <property type="nucleotide sequence ID" value="XM_025523674.1"/>
</dbReference>
<dbReference type="Proteomes" id="UP000245768">
    <property type="component" value="Unassembled WGS sequence"/>
</dbReference>
<evidence type="ECO:0000256" key="1">
    <source>
        <dbReference type="ARBA" id="ARBA00023239"/>
    </source>
</evidence>
<feature type="binding site" evidence="4">
    <location>
        <position position="236"/>
    </location>
    <ligand>
        <name>pyruvate</name>
        <dbReference type="ChEBI" id="CHEBI:15361"/>
    </ligand>
</feature>
<feature type="active site" description="Proton donor/acceptor" evidence="3">
    <location>
        <position position="158"/>
    </location>
</feature>
<evidence type="ECO:0000256" key="2">
    <source>
        <dbReference type="PIRNR" id="PIRNR001365"/>
    </source>
</evidence>
<keyword evidence="6" id="KW-1185">Reference proteome</keyword>
<dbReference type="Pfam" id="PF00701">
    <property type="entry name" value="DHDPS"/>
    <property type="match status" value="1"/>
</dbReference>
<feature type="active site" description="Schiff-base intermediate with substrate" evidence="3">
    <location>
        <position position="188"/>
    </location>
</feature>
<reference evidence="5" key="1">
    <citation type="journal article" date="2018" name="Mol. Biol. Evol.">
        <title>Broad Genomic Sampling Reveals a Smut Pathogenic Ancestry of the Fungal Clade Ustilaginomycotina.</title>
        <authorList>
            <person name="Kijpornyongpan T."/>
            <person name="Mondo S.J."/>
            <person name="Barry K."/>
            <person name="Sandor L."/>
            <person name="Lee J."/>
            <person name="Lipzen A."/>
            <person name="Pangilinan J."/>
            <person name="LaButti K."/>
            <person name="Hainaut M."/>
            <person name="Henrissat B."/>
            <person name="Grigoriev I.V."/>
            <person name="Spatafora J.W."/>
            <person name="Aime M.C."/>
        </authorList>
    </citation>
    <scope>NUCLEOTIDE SEQUENCE [LARGE SCALE GENOMIC DNA]</scope>
    <source>
        <strain evidence="5">MCA 4198</strain>
    </source>
</reference>
<dbReference type="STRING" id="215250.A0A316YJN0"/>
<dbReference type="SUPFAM" id="SSF51569">
    <property type="entry name" value="Aldolase"/>
    <property type="match status" value="1"/>
</dbReference>
<evidence type="ECO:0000256" key="4">
    <source>
        <dbReference type="PIRSR" id="PIRSR001365-2"/>
    </source>
</evidence>
<dbReference type="Gene3D" id="3.20.20.70">
    <property type="entry name" value="Aldolase class I"/>
    <property type="match status" value="1"/>
</dbReference>
<sequence>MTGFCKETEEARPIKRALSPGVYTPLPTFFDDDEELDLDSYRKHLLETTRAGGKPVCAGSLGEAVHLTPEERIRLISFTRKTLDAEPGLVDVPIVAGVGGASTRESVALARDAARAGADAGMVILPAYYAQSLSSDTSQIVRYYHDICHASPIPILLYNFPANSAGQDMSSDTIAQIILSSPGLCGVKLTCSGNIGKLIRLKSALSPILDRKDFLFLDGFISDWTAWQAVGGHGTVSGLSNFAPRTVARLWHLLQKQELTEEETRERDMLQAIMSQADTSAVPMGVRGMKYILSIRHGYSVNPRRPLLPLDEEAGKHFLAKLQPVLAIEDRLKKGSSDVVAS</sequence>
<dbReference type="EMBL" id="KZ819638">
    <property type="protein sequence ID" value="PWN88818.1"/>
    <property type="molecule type" value="Genomic_DNA"/>
</dbReference>
<dbReference type="InParanoid" id="A0A316YJN0"/>
<dbReference type="PRINTS" id="PR00146">
    <property type="entry name" value="DHPICSNTHASE"/>
</dbReference>
<dbReference type="CDD" id="cd00408">
    <property type="entry name" value="DHDPS-like"/>
    <property type="match status" value="1"/>
</dbReference>
<dbReference type="GO" id="GO:0008840">
    <property type="term" value="F:4-hydroxy-tetrahydrodipicolinate synthase activity"/>
    <property type="evidence" value="ECO:0007669"/>
    <property type="project" value="TreeGrafter"/>
</dbReference>
<dbReference type="AlphaFoldDB" id="A0A316YJN0"/>
<keyword evidence="1 2" id="KW-0456">Lyase</keyword>
<accession>A0A316YJN0</accession>
<dbReference type="PIRSF" id="PIRSF001365">
    <property type="entry name" value="DHDPS"/>
    <property type="match status" value="1"/>
</dbReference>
<comment type="similarity">
    <text evidence="2">Belongs to the DapA family.</text>
</comment>